<protein>
    <submittedName>
        <fullName evidence="1">Uncharacterized protein</fullName>
    </submittedName>
</protein>
<organism evidence="1 2">
    <name type="scientific">Ruminococcus flavefaciens</name>
    <dbReference type="NCBI Taxonomy" id="1265"/>
    <lineage>
        <taxon>Bacteria</taxon>
        <taxon>Bacillati</taxon>
        <taxon>Bacillota</taxon>
        <taxon>Clostridia</taxon>
        <taxon>Eubacteriales</taxon>
        <taxon>Oscillospiraceae</taxon>
        <taxon>Ruminococcus</taxon>
    </lineage>
</organism>
<dbReference type="RefSeq" id="WP_072300411.1">
    <property type="nucleotide sequence ID" value="NZ_CACVNT010000009.1"/>
</dbReference>
<accession>A0A1K1NQN4</accession>
<dbReference type="Proteomes" id="UP000183461">
    <property type="component" value="Unassembled WGS sequence"/>
</dbReference>
<reference evidence="2" key="1">
    <citation type="submission" date="2016-11" db="EMBL/GenBank/DDBJ databases">
        <authorList>
            <person name="Varghese N."/>
            <person name="Submissions S."/>
        </authorList>
    </citation>
    <scope>NUCLEOTIDE SEQUENCE [LARGE SCALE GENOMIC DNA]</scope>
    <source>
        <strain evidence="2">YL228</strain>
    </source>
</reference>
<name>A0A1K1NQN4_RUMFL</name>
<evidence type="ECO:0000313" key="2">
    <source>
        <dbReference type="Proteomes" id="UP000183461"/>
    </source>
</evidence>
<sequence>MDIQTIVTAFELFTGEENGDDYYQLILLAVSEVQRILLPDADTTEVRLSFLCAALAFYRLQQILAARERAAFTYAGKVLKESQNTAYEYAKELLRDYLQIAADLISSKNFIFSSFAGGEELISC</sequence>
<evidence type="ECO:0000313" key="1">
    <source>
        <dbReference type="EMBL" id="SFW37620.1"/>
    </source>
</evidence>
<dbReference type="EMBL" id="FPIP01000005">
    <property type="protein sequence ID" value="SFW37620.1"/>
    <property type="molecule type" value="Genomic_DNA"/>
</dbReference>
<gene>
    <name evidence="1" type="ORF">SAMN02910280_2176</name>
</gene>
<proteinExistence type="predicted"/>
<dbReference type="AlphaFoldDB" id="A0A1K1NQN4"/>